<dbReference type="GO" id="GO:0003690">
    <property type="term" value="F:double-stranded DNA binding"/>
    <property type="evidence" value="ECO:0007669"/>
    <property type="project" value="TreeGrafter"/>
</dbReference>
<protein>
    <recommendedName>
        <fullName evidence="8">General transcription factor IIH subunit 4</fullName>
    </recommendedName>
</protein>
<dbReference type="VEuPathDB" id="CryptoDB:Chro.20223"/>
<comment type="similarity">
    <text evidence="2 8">Belongs to the TFB2 family.</text>
</comment>
<feature type="domain" description="Transcription factor Tfb2 C-terminal" evidence="9">
    <location>
        <begin position="616"/>
        <end position="701"/>
    </location>
</feature>
<evidence type="ECO:0000259" key="9">
    <source>
        <dbReference type="Pfam" id="PF18307"/>
    </source>
</evidence>
<keyword evidence="6 8" id="KW-0234">DNA repair</keyword>
<evidence type="ECO:0000313" key="10">
    <source>
        <dbReference type="EMBL" id="CUV04562.1"/>
    </source>
</evidence>
<proteinExistence type="inferred from homology"/>
<keyword evidence="3 8" id="KW-0227">DNA damage</keyword>
<comment type="function">
    <text evidence="8">Component of the general transcription and DNA repair factor IIH (TFIIH) core complex which is involved in general and transcription-coupled nucleotide excision repair (NER) of damaged DNA.</text>
</comment>
<dbReference type="GO" id="GO:0006289">
    <property type="term" value="P:nucleotide-excision repair"/>
    <property type="evidence" value="ECO:0007669"/>
    <property type="project" value="InterPro"/>
</dbReference>
<keyword evidence="4 8" id="KW-0805">Transcription regulation</keyword>
<dbReference type="Pfam" id="PF18307">
    <property type="entry name" value="Tfb2_C"/>
    <property type="match status" value="1"/>
</dbReference>
<dbReference type="AlphaFoldDB" id="A0A0S4TDJ3"/>
<evidence type="ECO:0000313" key="12">
    <source>
        <dbReference type="Proteomes" id="UP001429100"/>
    </source>
</evidence>
<dbReference type="Gene3D" id="3.30.70.2610">
    <property type="match status" value="1"/>
</dbReference>
<dbReference type="GO" id="GO:0001671">
    <property type="term" value="F:ATPase activator activity"/>
    <property type="evidence" value="ECO:0007669"/>
    <property type="project" value="InterPro"/>
</dbReference>
<keyword evidence="7 8" id="KW-0539">Nucleus</keyword>
<dbReference type="VEuPathDB" id="CryptoDB:GY17_00002159"/>
<evidence type="ECO:0000256" key="8">
    <source>
        <dbReference type="RuleBase" id="RU364024"/>
    </source>
</evidence>
<evidence type="ECO:0000256" key="2">
    <source>
        <dbReference type="ARBA" id="ARBA00007132"/>
    </source>
</evidence>
<dbReference type="Pfam" id="PF03849">
    <property type="entry name" value="Tfb2"/>
    <property type="match status" value="1"/>
</dbReference>
<dbReference type="Proteomes" id="UP000199752">
    <property type="component" value="Chromosome 2"/>
</dbReference>
<dbReference type="PANTHER" id="PTHR13152">
    <property type="entry name" value="TFIIH, POLYPEPTIDE 4"/>
    <property type="match status" value="1"/>
</dbReference>
<comment type="subcellular location">
    <subcellularLocation>
        <location evidence="1 8">Nucleus</location>
    </subcellularLocation>
</comment>
<reference evidence="11 12" key="3">
    <citation type="submission" date="2017-10" db="EMBL/GenBank/DDBJ databases">
        <title>Consistent, comparative and evidence-based genome annotation and re-annotation for the closely-related species, Cryptosporidium parvum, C. hominis and C. tyzzeri.</title>
        <authorList>
            <person name="Baptista R.P."/>
            <person name="Li Y."/>
            <person name="Sateriale A."/>
            <person name="Striepen B."/>
            <person name="Kissinger J.C."/>
        </authorList>
    </citation>
    <scope>NUCLEOTIDE SEQUENCE [LARGE SCALE GENOMIC DNA]</scope>
    <source>
        <strain evidence="11">30976</strain>
    </source>
</reference>
<evidence type="ECO:0000313" key="11">
    <source>
        <dbReference type="EMBL" id="PPS95046.1"/>
    </source>
</evidence>
<sequence length="709" mass="81525">MSIERSFDYKTSSLSSWNLQEYIATLSSTNACLLFEDISCVTELFSSLSEIQQNIVSRLMILGSGYGNYIGEQAMNIWILTTKRNELEYAIRRLRSLKIIKVNVLDSNSQKSSSDSISVQYQLNPIFQKTLSKFLYEGDIFNGFEIPKRKSEIKISYESLTKFVRKQWSNILNIIVQLSGSQNIPKNSANTFYKFKLISPDTIKVLDNIHLISCDIGKYNKKNSPNSKGLRIQIYSSLSRESSEQLFDGFDQEDRFGSQNDQNALDIYNEIKYDMAGSNSNSEEEYLPTNNLKIKPKKRVINSKHTLAKNQVDKIFEQKLAPKAFCWLLCDSCNQLLMLLNGFIKLVELESNIENGEYKFSQINSENILNPTITNVISLILRISSSKIGQPISIHKKTNNNILMRFILFAYDLGLLYIDESIIESSLYSLKNRFENLRDLNIELLYTTPFSLLIGSEGLKLQSLYSAFKIDDNLIQKSGPENIQNFLLPSHFYFDEELWHKSTTETSNIKINEPNCLSMNSTRLEAGIIVQSNFRIYCYTASPLQAKILRHLCQVKVRGPNIICGILTRKGLLSAYSMGVSAEQILRFFSSNAHPIILRRYMLEGTSIIPVNVETQLKLWEKDKNRLKISHASTFSDWGASPNDIQLFRQTILYARSKDILLYNFPIELTEKELNLNVELQKKIILVIKQEYEDDIKTFIRTKREVVNK</sequence>
<dbReference type="VEuPathDB" id="CryptoDB:CHUDEA2_2060"/>
<gene>
    <name evidence="10" type="ORF">CHUDEA2_2060</name>
    <name evidence="11" type="ORF">GY17_00002159</name>
</gene>
<name>A0A0S4TDJ3_CRYHO</name>
<evidence type="ECO:0000256" key="4">
    <source>
        <dbReference type="ARBA" id="ARBA00023015"/>
    </source>
</evidence>
<dbReference type="InterPro" id="IPR004598">
    <property type="entry name" value="TFIIH_p52/Tfb2"/>
</dbReference>
<evidence type="ECO:0000256" key="1">
    <source>
        <dbReference type="ARBA" id="ARBA00004123"/>
    </source>
</evidence>
<keyword evidence="12" id="KW-1185">Reference proteome</keyword>
<reference evidence="10" key="2">
    <citation type="submission" date="2015-08" db="EMBL/GenBank/DDBJ databases">
        <authorList>
            <person name="Babu N.S."/>
            <person name="Beckwith C.J."/>
            <person name="Beseler K.G."/>
            <person name="Brison A."/>
            <person name="Carone J.V."/>
            <person name="Caskin T.P."/>
            <person name="Diamond M."/>
            <person name="Durham M.E."/>
            <person name="Foxe J.M."/>
            <person name="Go M."/>
            <person name="Henderson B.A."/>
            <person name="Jones I.B."/>
            <person name="McGettigan J.A."/>
            <person name="Micheletti S.J."/>
            <person name="Nasrallah M.E."/>
            <person name="Ortiz D."/>
            <person name="Piller C.R."/>
            <person name="Privatt S.R."/>
            <person name="Schneider S.L."/>
            <person name="Sharp S."/>
            <person name="Smith T.C."/>
            <person name="Stanton J.D."/>
            <person name="Ullery H.E."/>
            <person name="Wilson R.J."/>
            <person name="Serrano M.G."/>
            <person name="Buck G."/>
            <person name="Lee V."/>
            <person name="Wang Y."/>
            <person name="Carvalho R."/>
            <person name="Voegtly L."/>
            <person name="Shi R."/>
            <person name="Duckworth R."/>
            <person name="Johnson A."/>
            <person name="Loviza R."/>
            <person name="Walstead R."/>
            <person name="Shah Z."/>
            <person name="Kiflezghi M."/>
            <person name="Wade K."/>
            <person name="Ball S.L."/>
            <person name="Bradley K.W."/>
            <person name="Asai D.J."/>
            <person name="Bowman C.A."/>
            <person name="Russell D.A."/>
            <person name="Pope W.H."/>
            <person name="Jacobs-Sera D."/>
            <person name="Hendrix R.W."/>
            <person name="Hatfull G.F."/>
        </authorList>
    </citation>
    <scope>NUCLEOTIDE SEQUENCE [LARGE SCALE GENOMIC DNA]</scope>
</reference>
<dbReference type="VEuPathDB" id="CryptoDB:ChTU502y2012_418g0065"/>
<dbReference type="OrthoDB" id="364513at2759"/>
<dbReference type="Proteomes" id="UP001429100">
    <property type="component" value="Unassembled WGS sequence"/>
</dbReference>
<dbReference type="PANTHER" id="PTHR13152:SF0">
    <property type="entry name" value="GENERAL TRANSCRIPTION FACTOR IIH SUBUNIT 4"/>
    <property type="match status" value="1"/>
</dbReference>
<organism evidence="10">
    <name type="scientific">Cryptosporidium hominis</name>
    <dbReference type="NCBI Taxonomy" id="237895"/>
    <lineage>
        <taxon>Eukaryota</taxon>
        <taxon>Sar</taxon>
        <taxon>Alveolata</taxon>
        <taxon>Apicomplexa</taxon>
        <taxon>Conoidasida</taxon>
        <taxon>Coccidia</taxon>
        <taxon>Eucoccidiorida</taxon>
        <taxon>Eimeriorina</taxon>
        <taxon>Cryptosporidiidae</taxon>
        <taxon>Cryptosporidium</taxon>
    </lineage>
</organism>
<keyword evidence="5 8" id="KW-0804">Transcription</keyword>
<dbReference type="EMBL" id="JTAI01000039">
    <property type="protein sequence ID" value="PPS95046.1"/>
    <property type="molecule type" value="Genomic_DNA"/>
</dbReference>
<dbReference type="InterPro" id="IPR040662">
    <property type="entry name" value="Tfb2_C"/>
</dbReference>
<dbReference type="GO" id="GO:0005675">
    <property type="term" value="C:transcription factor TFIIH holo complex"/>
    <property type="evidence" value="ECO:0007669"/>
    <property type="project" value="TreeGrafter"/>
</dbReference>
<evidence type="ECO:0000256" key="6">
    <source>
        <dbReference type="ARBA" id="ARBA00023204"/>
    </source>
</evidence>
<dbReference type="EMBL" id="LN877948">
    <property type="protein sequence ID" value="CUV04562.1"/>
    <property type="molecule type" value="Genomic_DNA"/>
</dbReference>
<evidence type="ECO:0000256" key="7">
    <source>
        <dbReference type="ARBA" id="ARBA00023242"/>
    </source>
</evidence>
<evidence type="ECO:0000256" key="5">
    <source>
        <dbReference type="ARBA" id="ARBA00023163"/>
    </source>
</evidence>
<reference evidence="11 12" key="1">
    <citation type="submission" date="2014-11" db="EMBL/GenBank/DDBJ databases">
        <title>Comparative genomic analysis of Cryptosporidium hominis reveals occurrence of genetic recombination in virulent subtypes.</title>
        <authorList>
            <person name="Guo Y."/>
            <person name="Tang K."/>
            <person name="Frace M."/>
            <person name="Li N."/>
            <person name="Roellig D.M."/>
            <person name="Sammons S."/>
            <person name="Knipe K."/>
            <person name="Rowe L."/>
            <person name="Feng Y."/>
            <person name="Xiao L."/>
        </authorList>
    </citation>
    <scope>NUCLEOTIDE SEQUENCE [LARGE SCALE GENOMIC DNA]</scope>
    <source>
        <strain evidence="11">30976</strain>
    </source>
</reference>
<dbReference type="GO" id="GO:0000439">
    <property type="term" value="C:transcription factor TFIIH core complex"/>
    <property type="evidence" value="ECO:0007669"/>
    <property type="project" value="InterPro"/>
</dbReference>
<evidence type="ECO:0000256" key="3">
    <source>
        <dbReference type="ARBA" id="ARBA00022763"/>
    </source>
</evidence>
<accession>A0A0S4TDJ3</accession>